<name>A0A382MZU9_9ZZZZ</name>
<gene>
    <name evidence="4" type="ORF">METZ01_LOCUS307140</name>
</gene>
<dbReference type="GO" id="GO:0003924">
    <property type="term" value="F:GTPase activity"/>
    <property type="evidence" value="ECO:0007669"/>
    <property type="project" value="InterPro"/>
</dbReference>
<dbReference type="Gene3D" id="3.40.50.1440">
    <property type="entry name" value="Tubulin/FtsZ, GTPase domain"/>
    <property type="match status" value="1"/>
</dbReference>
<dbReference type="InterPro" id="IPR036525">
    <property type="entry name" value="Tubulin/FtsZ_GTPase_sf"/>
</dbReference>
<dbReference type="PANTHER" id="PTHR30314:SF3">
    <property type="entry name" value="MITOCHONDRIAL DIVISION PROTEIN FSZA"/>
    <property type="match status" value="1"/>
</dbReference>
<feature type="domain" description="Tubulin/FtsZ GTPase" evidence="3">
    <location>
        <begin position="22"/>
        <end position="213"/>
    </location>
</feature>
<dbReference type="PANTHER" id="PTHR30314">
    <property type="entry name" value="CELL DIVISION PROTEIN FTSZ-RELATED"/>
    <property type="match status" value="1"/>
</dbReference>
<dbReference type="EMBL" id="UINC01096963">
    <property type="protein sequence ID" value="SVC54286.1"/>
    <property type="molecule type" value="Genomic_DNA"/>
</dbReference>
<dbReference type="InterPro" id="IPR000158">
    <property type="entry name" value="Cell_div_FtsZ"/>
</dbReference>
<dbReference type="FunFam" id="3.40.50.1440:FF:000001">
    <property type="entry name" value="Cell division protein FtsZ"/>
    <property type="match status" value="1"/>
</dbReference>
<dbReference type="Pfam" id="PF00091">
    <property type="entry name" value="Tubulin"/>
    <property type="match status" value="1"/>
</dbReference>
<keyword evidence="1" id="KW-0547">Nucleotide-binding</keyword>
<dbReference type="GO" id="GO:0032153">
    <property type="term" value="C:cell division site"/>
    <property type="evidence" value="ECO:0007669"/>
    <property type="project" value="TreeGrafter"/>
</dbReference>
<dbReference type="GO" id="GO:0005525">
    <property type="term" value="F:GTP binding"/>
    <property type="evidence" value="ECO:0007669"/>
    <property type="project" value="UniProtKB-KW"/>
</dbReference>
<organism evidence="4">
    <name type="scientific">marine metagenome</name>
    <dbReference type="NCBI Taxonomy" id="408172"/>
    <lineage>
        <taxon>unclassified sequences</taxon>
        <taxon>metagenomes</taxon>
        <taxon>ecological metagenomes</taxon>
    </lineage>
</organism>
<dbReference type="InterPro" id="IPR045061">
    <property type="entry name" value="FtsZ/CetZ"/>
</dbReference>
<dbReference type="GO" id="GO:0051301">
    <property type="term" value="P:cell division"/>
    <property type="evidence" value="ECO:0007669"/>
    <property type="project" value="TreeGrafter"/>
</dbReference>
<keyword evidence="2" id="KW-0342">GTP-binding</keyword>
<evidence type="ECO:0000259" key="3">
    <source>
        <dbReference type="SMART" id="SM00864"/>
    </source>
</evidence>
<dbReference type="SMART" id="SM00864">
    <property type="entry name" value="Tubulin"/>
    <property type="match status" value="1"/>
</dbReference>
<feature type="non-terminal residue" evidence="4">
    <location>
        <position position="213"/>
    </location>
</feature>
<evidence type="ECO:0000256" key="2">
    <source>
        <dbReference type="ARBA" id="ARBA00023134"/>
    </source>
</evidence>
<reference evidence="4" key="1">
    <citation type="submission" date="2018-05" db="EMBL/GenBank/DDBJ databases">
        <authorList>
            <person name="Lanie J.A."/>
            <person name="Ng W.-L."/>
            <person name="Kazmierczak K.M."/>
            <person name="Andrzejewski T.M."/>
            <person name="Davidsen T.M."/>
            <person name="Wayne K.J."/>
            <person name="Tettelin H."/>
            <person name="Glass J.I."/>
            <person name="Rusch D."/>
            <person name="Podicherti R."/>
            <person name="Tsui H.-C.T."/>
            <person name="Winkler M.E."/>
        </authorList>
    </citation>
    <scope>NUCLEOTIDE SEQUENCE</scope>
</reference>
<dbReference type="PROSITE" id="PS01135">
    <property type="entry name" value="FTSZ_2"/>
    <property type="match status" value="1"/>
</dbReference>
<dbReference type="AlphaFoldDB" id="A0A382MZU9"/>
<evidence type="ECO:0000313" key="4">
    <source>
        <dbReference type="EMBL" id="SVC54286.1"/>
    </source>
</evidence>
<evidence type="ECO:0000256" key="1">
    <source>
        <dbReference type="ARBA" id="ARBA00022741"/>
    </source>
</evidence>
<dbReference type="PROSITE" id="PS01134">
    <property type="entry name" value="FTSZ_1"/>
    <property type="match status" value="1"/>
</dbReference>
<dbReference type="InterPro" id="IPR003008">
    <property type="entry name" value="Tubulin_FtsZ_GTPase"/>
</dbReference>
<accession>A0A382MZU9</accession>
<dbReference type="InterPro" id="IPR020805">
    <property type="entry name" value="Cell_div_FtsZ_CS"/>
</dbReference>
<sequence length="213" mass="22137">MNGVVMPEFAFPLMDTVNQEASIKVIGIGGGGGNAVSHMVTKGIQGVEFICANTDTQDLRMTKAETQLQIGINETQGLGSGSKPEIGRASAEEDRERIASVIDGANMLFIAAGLGGGTGTGASPVVAEIAQEKGILTVAVVNTPFTWEGEKRKENAKRGIDDLERFVDSLIVIPNDKLQTLGNRATVIGGFAAANDVLSNSVQGIAELITIPG</sequence>
<dbReference type="SUPFAM" id="SSF52490">
    <property type="entry name" value="Tubulin nucleotide-binding domain-like"/>
    <property type="match status" value="1"/>
</dbReference>
<proteinExistence type="predicted"/>
<dbReference type="CDD" id="cd02201">
    <property type="entry name" value="FtsZ_type1"/>
    <property type="match status" value="1"/>
</dbReference>
<dbReference type="GO" id="GO:0005737">
    <property type="term" value="C:cytoplasm"/>
    <property type="evidence" value="ECO:0007669"/>
    <property type="project" value="TreeGrafter"/>
</dbReference>
<dbReference type="PRINTS" id="PR00423">
    <property type="entry name" value="CELLDVISFTSZ"/>
</dbReference>
<protein>
    <recommendedName>
        <fullName evidence="3">Tubulin/FtsZ GTPase domain-containing protein</fullName>
    </recommendedName>
</protein>